<reference evidence="2 3" key="1">
    <citation type="journal article" date="2014" name="PLoS Genet.">
        <title>Analysis of the Phlebiopsis gigantea genome, transcriptome and secretome provides insight into its pioneer colonization strategies of wood.</title>
        <authorList>
            <person name="Hori C."/>
            <person name="Ishida T."/>
            <person name="Igarashi K."/>
            <person name="Samejima M."/>
            <person name="Suzuki H."/>
            <person name="Master E."/>
            <person name="Ferreira P."/>
            <person name="Ruiz-Duenas F.J."/>
            <person name="Held B."/>
            <person name="Canessa P."/>
            <person name="Larrondo L.F."/>
            <person name="Schmoll M."/>
            <person name="Druzhinina I.S."/>
            <person name="Kubicek C.P."/>
            <person name="Gaskell J.A."/>
            <person name="Kersten P."/>
            <person name="St John F."/>
            <person name="Glasner J."/>
            <person name="Sabat G."/>
            <person name="Splinter BonDurant S."/>
            <person name="Syed K."/>
            <person name="Yadav J."/>
            <person name="Mgbeahuruike A.C."/>
            <person name="Kovalchuk A."/>
            <person name="Asiegbu F.O."/>
            <person name="Lackner G."/>
            <person name="Hoffmeister D."/>
            <person name="Rencoret J."/>
            <person name="Gutierrez A."/>
            <person name="Sun H."/>
            <person name="Lindquist E."/>
            <person name="Barry K."/>
            <person name="Riley R."/>
            <person name="Grigoriev I.V."/>
            <person name="Henrissat B."/>
            <person name="Kues U."/>
            <person name="Berka R.M."/>
            <person name="Martinez A.T."/>
            <person name="Covert S.F."/>
            <person name="Blanchette R.A."/>
            <person name="Cullen D."/>
        </authorList>
    </citation>
    <scope>NUCLEOTIDE SEQUENCE [LARGE SCALE GENOMIC DNA]</scope>
    <source>
        <strain evidence="2 3">11061_1 CR5-6</strain>
    </source>
</reference>
<evidence type="ECO:0000313" key="3">
    <source>
        <dbReference type="Proteomes" id="UP000053257"/>
    </source>
</evidence>
<keyword evidence="3" id="KW-1185">Reference proteome</keyword>
<feature type="compositionally biased region" description="Basic residues" evidence="1">
    <location>
        <begin position="140"/>
        <end position="150"/>
    </location>
</feature>
<sequence length="566" mass="62634">MARRTRSGNEFSPYVALTTTSASTAVATIHENMQRVLNTGKTVEELGQLLQDALVIEHDRGLMDADDTEGKPLSYTPPVESPLSSPLSSLPDSPLQSPYKLGDSLPALELPPEATATSPACLSHHSPPPVSPNNAEKASSKKRRRRKRDTKRVDGEHPAVSTHPAYPTVSTPSSSTSHQAKHAAGAHDGPNHAQRGYYARRALKRAAATAQPADPAHYKIRSSLSRKALGLDNVKTTFDLAKLSWAKGAFIGRREKIVETLPSLDKLLQDGFKLLEWDGCSSTVLTTANGEVFAALPGRPKDDPTWDTTTRGMVKAMACMERKLKFSKRCDRRGRFQTIASGISYGGGQRKPGNLRMSKWNMKVLEEFYSDPHVKRVVKWGNSTFAFYFPKLYREYVDAMEALQADQPYLQRACPDSIFAAASANFGRVVTYEHFDFGNKANGVCPIWCGGDFNYHTGGHLIFRQLKLVVQYPPGSLVIIPSATLMHGNVPVGPTETRVSFTQYSAGGLFRWVYYGLRSWKTLTQKDKERADFEATLRDDQWKTAMKAFSTLDSLHNDRVQAGLVR</sequence>
<feature type="compositionally biased region" description="Low complexity" evidence="1">
    <location>
        <begin position="167"/>
        <end position="177"/>
    </location>
</feature>
<accession>A0A0C3P9I1</accession>
<dbReference type="HOGENOM" id="CLU_481553_0_0_1"/>
<dbReference type="STRING" id="745531.A0A0C3P9I1"/>
<feature type="region of interest" description="Disordered" evidence="1">
    <location>
        <begin position="64"/>
        <end position="193"/>
    </location>
</feature>
<protein>
    <submittedName>
        <fullName evidence="2">Uncharacterized protein</fullName>
    </submittedName>
</protein>
<feature type="compositionally biased region" description="Low complexity" evidence="1">
    <location>
        <begin position="77"/>
        <end position="98"/>
    </location>
</feature>
<evidence type="ECO:0000313" key="2">
    <source>
        <dbReference type="EMBL" id="KIP01313.1"/>
    </source>
</evidence>
<evidence type="ECO:0000256" key="1">
    <source>
        <dbReference type="SAM" id="MobiDB-lite"/>
    </source>
</evidence>
<dbReference type="Gene3D" id="3.60.130.30">
    <property type="match status" value="1"/>
</dbReference>
<proteinExistence type="predicted"/>
<dbReference type="OrthoDB" id="3245313at2759"/>
<dbReference type="AlphaFoldDB" id="A0A0C3P9I1"/>
<name>A0A0C3P9I1_PHLG1</name>
<dbReference type="EMBL" id="KN840824">
    <property type="protein sequence ID" value="KIP01313.1"/>
    <property type="molecule type" value="Genomic_DNA"/>
</dbReference>
<organism evidence="2 3">
    <name type="scientific">Phlebiopsis gigantea (strain 11061_1 CR5-6)</name>
    <name type="common">White-rot fungus</name>
    <name type="synonym">Peniophora gigantea</name>
    <dbReference type="NCBI Taxonomy" id="745531"/>
    <lineage>
        <taxon>Eukaryota</taxon>
        <taxon>Fungi</taxon>
        <taxon>Dikarya</taxon>
        <taxon>Basidiomycota</taxon>
        <taxon>Agaricomycotina</taxon>
        <taxon>Agaricomycetes</taxon>
        <taxon>Polyporales</taxon>
        <taxon>Phanerochaetaceae</taxon>
        <taxon>Phlebiopsis</taxon>
    </lineage>
</organism>
<dbReference type="Proteomes" id="UP000053257">
    <property type="component" value="Unassembled WGS sequence"/>
</dbReference>
<gene>
    <name evidence="2" type="ORF">PHLGIDRAFT_123461</name>
</gene>